<reference evidence="6 7" key="1">
    <citation type="submission" date="2016-06" db="EMBL/GenBank/DDBJ databases">
        <authorList>
            <person name="Kjaerup R.B."/>
            <person name="Dalgaard T.S."/>
            <person name="Juul-Madsen H.R."/>
        </authorList>
    </citation>
    <scope>NUCLEOTIDE SEQUENCE [LARGE SCALE GENOMIC DNA]</scope>
    <source>
        <strain evidence="6 7">DSM 45577</strain>
    </source>
</reference>
<organism evidence="6 7">
    <name type="scientific">Micromonospora yangpuensis</name>
    <dbReference type="NCBI Taxonomy" id="683228"/>
    <lineage>
        <taxon>Bacteria</taxon>
        <taxon>Bacillati</taxon>
        <taxon>Actinomycetota</taxon>
        <taxon>Actinomycetes</taxon>
        <taxon>Micromonosporales</taxon>
        <taxon>Micromonosporaceae</taxon>
        <taxon>Micromonospora</taxon>
    </lineage>
</organism>
<evidence type="ECO:0000256" key="4">
    <source>
        <dbReference type="SAM" id="MobiDB-lite"/>
    </source>
</evidence>
<evidence type="ECO:0000256" key="1">
    <source>
        <dbReference type="ARBA" id="ARBA00001957"/>
    </source>
</evidence>
<evidence type="ECO:0000313" key="6">
    <source>
        <dbReference type="EMBL" id="SCL55663.1"/>
    </source>
</evidence>
<evidence type="ECO:0000256" key="2">
    <source>
        <dbReference type="ARBA" id="ARBA00022450"/>
    </source>
</evidence>
<keyword evidence="2" id="KW-0596">Phosphopantetheine</keyword>
<feature type="compositionally biased region" description="Low complexity" evidence="4">
    <location>
        <begin position="1215"/>
        <end position="1225"/>
    </location>
</feature>
<dbReference type="Pfam" id="PF00501">
    <property type="entry name" value="AMP-binding"/>
    <property type="match status" value="1"/>
</dbReference>
<dbReference type="InterPro" id="IPR000873">
    <property type="entry name" value="AMP-dep_synth/lig_dom"/>
</dbReference>
<dbReference type="SMART" id="SM00823">
    <property type="entry name" value="PKS_PP"/>
    <property type="match status" value="2"/>
</dbReference>
<dbReference type="PROSITE" id="PS00012">
    <property type="entry name" value="PHOSPHOPANTETHEINE"/>
    <property type="match status" value="2"/>
</dbReference>
<feature type="region of interest" description="Disordered" evidence="4">
    <location>
        <begin position="1207"/>
        <end position="1230"/>
    </location>
</feature>
<feature type="region of interest" description="Disordered" evidence="4">
    <location>
        <begin position="1664"/>
        <end position="1686"/>
    </location>
</feature>
<dbReference type="Gene3D" id="3.30.300.30">
    <property type="match status" value="1"/>
</dbReference>
<dbReference type="CDD" id="cd19540">
    <property type="entry name" value="LCL_NRPS-like"/>
    <property type="match status" value="2"/>
</dbReference>
<dbReference type="InterPro" id="IPR036736">
    <property type="entry name" value="ACP-like_sf"/>
</dbReference>
<dbReference type="SUPFAM" id="SSF47336">
    <property type="entry name" value="ACP-like"/>
    <property type="match status" value="2"/>
</dbReference>
<feature type="domain" description="Carrier" evidence="5">
    <location>
        <begin position="494"/>
        <end position="569"/>
    </location>
</feature>
<dbReference type="Gene3D" id="1.10.1200.10">
    <property type="entry name" value="ACP-like"/>
    <property type="match status" value="1"/>
</dbReference>
<feature type="compositionally biased region" description="Low complexity" evidence="4">
    <location>
        <begin position="1664"/>
        <end position="1674"/>
    </location>
</feature>
<gene>
    <name evidence="6" type="ORF">GA0070617_3021</name>
</gene>
<dbReference type="PANTHER" id="PTHR45527:SF1">
    <property type="entry name" value="FATTY ACID SYNTHASE"/>
    <property type="match status" value="1"/>
</dbReference>
<dbReference type="Proteomes" id="UP000198937">
    <property type="component" value="Unassembled WGS sequence"/>
</dbReference>
<dbReference type="Pfam" id="PF13193">
    <property type="entry name" value="AMP-binding_C"/>
    <property type="match status" value="1"/>
</dbReference>
<name>A0A1C6UP17_9ACTN</name>
<dbReference type="Gene3D" id="3.30.559.30">
    <property type="entry name" value="Nonribosomal peptide synthetase, condensation domain"/>
    <property type="match status" value="2"/>
</dbReference>
<dbReference type="InterPro" id="IPR025110">
    <property type="entry name" value="AMP-bd_C"/>
</dbReference>
<dbReference type="GO" id="GO:0072330">
    <property type="term" value="P:monocarboxylic acid biosynthetic process"/>
    <property type="evidence" value="ECO:0007669"/>
    <property type="project" value="UniProtKB-ARBA"/>
</dbReference>
<evidence type="ECO:0000256" key="3">
    <source>
        <dbReference type="ARBA" id="ARBA00022553"/>
    </source>
</evidence>
<dbReference type="PANTHER" id="PTHR45527">
    <property type="entry name" value="NONRIBOSOMAL PEPTIDE SYNTHETASE"/>
    <property type="match status" value="1"/>
</dbReference>
<dbReference type="GO" id="GO:0008610">
    <property type="term" value="P:lipid biosynthetic process"/>
    <property type="evidence" value="ECO:0007669"/>
    <property type="project" value="UniProtKB-ARBA"/>
</dbReference>
<dbReference type="STRING" id="683228.GA0070617_3021"/>
<dbReference type="SUPFAM" id="SSF52777">
    <property type="entry name" value="CoA-dependent acyltransferases"/>
    <property type="match status" value="4"/>
</dbReference>
<dbReference type="InterPro" id="IPR045851">
    <property type="entry name" value="AMP-bd_C_sf"/>
</dbReference>
<evidence type="ECO:0000259" key="5">
    <source>
        <dbReference type="PROSITE" id="PS50075"/>
    </source>
</evidence>
<protein>
    <submittedName>
        <fullName evidence="6">Non-ribosomal peptide synthetase component F</fullName>
    </submittedName>
</protein>
<dbReference type="InterPro" id="IPR001242">
    <property type="entry name" value="Condensation_dom"/>
</dbReference>
<sequence length="1686" mass="178702">MIPLSFAQRRLWFLSRLEGASGTYNVPVVVGLSGVPDRVALAAAVVDVVGRHEVLRTVFPSVDGEPVQRVLPGSPVQLSVVECPAESVDGLVAEFAGQVFDIAVDVPLRVRLFVVDGARSVLVLLLHHVATDGASTDPLLRDLGTAYAARLAGSTPEWEPLPVQYADFTLWQREVLGEESDPESLVSRQLAWWAETLDASPAVLDLPLDRPRPAEPTRRGATVTGWLDADTHRRLTELARTHRASMFMLLQAGLAATLSHLGTGPDVPIGAPVAGRSDEALHDLVGFFVNTVVLRTDTSGGPGFAELVDRVREADLAAYAHEEVPFDLVVERLNPVRSLAHHPFFQVMLTVDSVDSIGPVDSVDSAGSVGVRLGELTGTLRPATLDTAKFDLTVFCTEVRDDRGAPAGVDIWVQYATDLFDAATAGLLLEAYRRLLRAAAADPDTPVGALDVLTDADRQHLADRRAAVRTRAERGAAARTLAVATGDEPGGADGPLTPREEILCGLFAAALGTDRIGRHDNFFRAGGHSLLATRLINRVRSVLGVEIGLRDLFLDPTVAGLDRRVGELTGAGRRPALCPSPRPDLVPLSFAQRRLWFLDEMGGASRIYNIPVVLRLRRSLDPAVLTAAVGDLLDRHEVLRTVYAAVDGEPFQVVLERGEPAVTVLDVPTAELPRVIDETTGHVFDLGGQLPLRVWLIRADDGSHHLVVLVHHIAADGWSMGALLRDLARAYTARAAGTAPDWTPLPVQYADYTLWQRDTFGAADDPQSLLGRQLAFWRGALDGMPPLLPLPTDRPRPAVASQRGDVVPFLLDARDHTALLRLARDHGATLFMVVQAALATLLSRHGAGTDVPIGTPVAGRGDDALDDLVGFFVNTLVLRTDLSGDPSFVELLARVREADLAAYDHQDVPFERLVEELNPARSTAHHPLVQVTLVLQNTGGTQPAGATQPVGGVFEGTEVPFDTGTAKFDLTLAVREEHDGSTPRGIRGVLEYATDLFDADTATRLAGRLARLLRAVAADPDRPIGDVDLLDADEHRRFRPTAGHRHHATPTAGLADLVEAHARATPDAVALVVGAHRMSYRELDADADRLARHLVATGVRRGDVVGVRCDRAAFVMAALAVLKAGAAYLPLDTDQPDAILAAQVATVGLAALVTETGQAGWLAGLPAHRMIRLDRLGPGAPAVPRVPALPGLSLSLPGIELKLPGISLTPPTPPARRTATTATAAGPPPVRRDPGDAAILLVSGTGTPQVVAYPHRAVVDAVTHGPLTSAAGQVWLAWTAPTDGQFTHGLWAALTSGATCVLAPEPRPDATRLAELVAAHGVTTLLLPTGLFELVADEHPAALARLGQLATGGDDPPSVAHLARVRRQHPGLRLVYSHAPAHPGPFLLGREVGQLSPGRPVPVAGDDHRCHVLDDRLRPVPVGVRGELYLCGLALADGHPGGPGATAATFVADPTDPAGGRMLRTGELASWAADGTLRRHGRVAGVALRGNRIDPDEVVTVLTGHPGVRRAAVVVRPDAAGDEQLVAYVVPTGPGALGGGQLRRHAAERLPEYLVPAEFVPLTTLPLTTDGRLDHAALPDPGAADAAGAAESDPRVSVLRDLFAEVLDGRPVGPHDNFFRVGGHSLLAVRLVNRIRSTLGVEVTIRDIFQAPTAAGLAERLAADTGAPGAARARPTLRRRAGAAPR</sequence>
<dbReference type="GO" id="GO:0043041">
    <property type="term" value="P:amino acid activation for nonribosomal peptide biosynthetic process"/>
    <property type="evidence" value="ECO:0007669"/>
    <property type="project" value="TreeGrafter"/>
</dbReference>
<feature type="compositionally biased region" description="Basic residues" evidence="4">
    <location>
        <begin position="1675"/>
        <end position="1686"/>
    </location>
</feature>
<dbReference type="FunFam" id="1.10.1200.10:FF:000016">
    <property type="entry name" value="Non-ribosomal peptide synthase"/>
    <property type="match status" value="2"/>
</dbReference>
<dbReference type="GO" id="GO:0003824">
    <property type="term" value="F:catalytic activity"/>
    <property type="evidence" value="ECO:0007669"/>
    <property type="project" value="InterPro"/>
</dbReference>
<feature type="domain" description="Carrier" evidence="5">
    <location>
        <begin position="1590"/>
        <end position="1665"/>
    </location>
</feature>
<dbReference type="InterPro" id="IPR023213">
    <property type="entry name" value="CAT-like_dom_sf"/>
</dbReference>
<comment type="cofactor">
    <cofactor evidence="1">
        <name>pantetheine 4'-phosphate</name>
        <dbReference type="ChEBI" id="CHEBI:47942"/>
    </cofactor>
</comment>
<dbReference type="Gene3D" id="3.40.50.1820">
    <property type="entry name" value="alpha/beta hydrolase"/>
    <property type="match status" value="1"/>
</dbReference>
<dbReference type="Gene3D" id="3.30.559.10">
    <property type="entry name" value="Chloramphenicol acetyltransferase-like domain"/>
    <property type="match status" value="2"/>
</dbReference>
<dbReference type="InterPro" id="IPR020806">
    <property type="entry name" value="PKS_PP-bd"/>
</dbReference>
<evidence type="ECO:0000313" key="7">
    <source>
        <dbReference type="Proteomes" id="UP000198937"/>
    </source>
</evidence>
<dbReference type="InterPro" id="IPR009081">
    <property type="entry name" value="PP-bd_ACP"/>
</dbReference>
<dbReference type="GO" id="GO:0005737">
    <property type="term" value="C:cytoplasm"/>
    <property type="evidence" value="ECO:0007669"/>
    <property type="project" value="TreeGrafter"/>
</dbReference>
<dbReference type="InterPro" id="IPR006162">
    <property type="entry name" value="Ppantetheine_attach_site"/>
</dbReference>
<dbReference type="InterPro" id="IPR042099">
    <property type="entry name" value="ANL_N_sf"/>
</dbReference>
<dbReference type="SUPFAM" id="SSF56801">
    <property type="entry name" value="Acetyl-CoA synthetase-like"/>
    <property type="match status" value="1"/>
</dbReference>
<dbReference type="GO" id="GO:0031177">
    <property type="term" value="F:phosphopantetheine binding"/>
    <property type="evidence" value="ECO:0007669"/>
    <property type="project" value="InterPro"/>
</dbReference>
<dbReference type="Pfam" id="PF00550">
    <property type="entry name" value="PP-binding"/>
    <property type="match status" value="2"/>
</dbReference>
<dbReference type="Pfam" id="PF00668">
    <property type="entry name" value="Condensation"/>
    <property type="match status" value="2"/>
</dbReference>
<dbReference type="PROSITE" id="PS50075">
    <property type="entry name" value="CARRIER"/>
    <property type="match status" value="2"/>
</dbReference>
<proteinExistence type="predicted"/>
<keyword evidence="3" id="KW-0597">Phosphoprotein</keyword>
<accession>A0A1C6UP17</accession>
<dbReference type="Gene3D" id="3.40.50.12780">
    <property type="entry name" value="N-terminal domain of ligase-like"/>
    <property type="match status" value="1"/>
</dbReference>
<dbReference type="GO" id="GO:0044550">
    <property type="term" value="P:secondary metabolite biosynthetic process"/>
    <property type="evidence" value="ECO:0007669"/>
    <property type="project" value="TreeGrafter"/>
</dbReference>
<keyword evidence="7" id="KW-1185">Reference proteome</keyword>
<dbReference type="EMBL" id="FMIA01000002">
    <property type="protein sequence ID" value="SCL55663.1"/>
    <property type="molecule type" value="Genomic_DNA"/>
</dbReference>
<dbReference type="InterPro" id="IPR029058">
    <property type="entry name" value="AB_hydrolase_fold"/>
</dbReference>